<reference evidence="2 3" key="2">
    <citation type="submission" date="2024-07" db="EMBL/GenBank/DDBJ databases">
        <authorList>
            <person name="Akdeniz Z."/>
        </authorList>
    </citation>
    <scope>NUCLEOTIDE SEQUENCE [LARGE SCALE GENOMIC DNA]</scope>
</reference>
<accession>A0AA86N7I3</accession>
<reference evidence="1" key="1">
    <citation type="submission" date="2023-06" db="EMBL/GenBank/DDBJ databases">
        <authorList>
            <person name="Kurt Z."/>
        </authorList>
    </citation>
    <scope>NUCLEOTIDE SEQUENCE</scope>
</reference>
<proteinExistence type="predicted"/>
<evidence type="ECO:0000313" key="2">
    <source>
        <dbReference type="EMBL" id="CAL6104433.1"/>
    </source>
</evidence>
<dbReference type="AlphaFoldDB" id="A0AA86N7I3"/>
<dbReference type="Gene3D" id="2.160.20.110">
    <property type="match status" value="1"/>
</dbReference>
<comment type="caution">
    <text evidence="1">The sequence shown here is derived from an EMBL/GenBank/DDBJ whole genome shotgun (WGS) entry which is preliminary data.</text>
</comment>
<name>A0AA86N7I3_9EUKA</name>
<keyword evidence="3" id="KW-1185">Reference proteome</keyword>
<dbReference type="EMBL" id="CATOUU010000046">
    <property type="protein sequence ID" value="CAI9914255.1"/>
    <property type="molecule type" value="Genomic_DNA"/>
</dbReference>
<protein>
    <submittedName>
        <fullName evidence="2">Hypothetical_protein</fullName>
    </submittedName>
</protein>
<evidence type="ECO:0000313" key="1">
    <source>
        <dbReference type="EMBL" id="CAI9914255.1"/>
    </source>
</evidence>
<dbReference type="EMBL" id="CAXDID020000582">
    <property type="protein sequence ID" value="CAL6104433.1"/>
    <property type="molecule type" value="Genomic_DNA"/>
</dbReference>
<gene>
    <name evidence="1" type="ORF">HINF_LOCUS1900</name>
    <name evidence="2" type="ORF">HINF_LOCUS72781</name>
</gene>
<evidence type="ECO:0000313" key="3">
    <source>
        <dbReference type="Proteomes" id="UP001642409"/>
    </source>
</evidence>
<organism evidence="1">
    <name type="scientific">Hexamita inflata</name>
    <dbReference type="NCBI Taxonomy" id="28002"/>
    <lineage>
        <taxon>Eukaryota</taxon>
        <taxon>Metamonada</taxon>
        <taxon>Diplomonadida</taxon>
        <taxon>Hexamitidae</taxon>
        <taxon>Hexamitinae</taxon>
        <taxon>Hexamita</taxon>
    </lineage>
</organism>
<sequence>MKIGTLIGQHQSNETDIQNISVLNSTISNSNISGGLVGLSQNSIKIYSCIITINISSKQNCGGIIGESYIFVKIQNCKVIDSILSSYYTGGYIGQLNSSVQFLKCSQTSLTIQSTCNAGGLIAITTSNDSIQIDCTHIEKIYIEVILTQYSAAGLIGVSSAYVFVNNTKVQNVTISSLNTAALIGYQMQNYKQEANLNQITIVNINLYTHFSSGICIGLLETQMSARHINISITNQNQSVRSSAGFVGKITSNSQYVSSFVNSSIRESVIQSQSYVGGIIGETMSNIHIDNCLTNQLVIISDINCAGFIGSSQSSLSNINITQSIVLNSSILSNSDYSVGGIIGITISNVSVTNISVKYVNITAQFANIGGAGAAGIIGKADIAIIINCSVEYIIINSVNQASAGLVGLSQLNLTIINSSIKNSVINNNDSIHNYSTGGIIGVSNNTVLIDNCMISDCIMNSITFSGSFIGMQLKNSSIQILNSQIQTIQMKCTRCGIVSGNIQLESYTVKNSSSSGQNYINGNIMNNCVSFDVLTNMNGC</sequence>
<dbReference type="Proteomes" id="UP001642409">
    <property type="component" value="Unassembled WGS sequence"/>
</dbReference>